<name>A0ABX0NZR4_9BURK</name>
<proteinExistence type="predicted"/>
<evidence type="ECO:0000313" key="3">
    <source>
        <dbReference type="Proteomes" id="UP000609726"/>
    </source>
</evidence>
<reference evidence="2 3" key="1">
    <citation type="submission" date="2019-10" db="EMBL/GenBank/DDBJ databases">
        <title>Taxonomy of Antarctic Massilia spp.: description of Massilia rubra sp. nov., Massilia aquatica sp. nov., Massilia mucilaginosa sp. nov., Massilia frigida sp. nov. isolated from streams, lakes and regoliths.</title>
        <authorList>
            <person name="Holochova P."/>
            <person name="Sedlacek I."/>
            <person name="Kralova S."/>
            <person name="Maslanova I."/>
            <person name="Busse H.-J."/>
            <person name="Stankova E."/>
            <person name="Vrbovska V."/>
            <person name="Kovarovic V."/>
            <person name="Bartak M."/>
            <person name="Svec P."/>
            <person name="Pantucek R."/>
        </authorList>
    </citation>
    <scope>NUCLEOTIDE SEQUENCE [LARGE SCALE GENOMIC DNA]</scope>
    <source>
        <strain evidence="2 3">CCM 8733</strain>
    </source>
</reference>
<evidence type="ECO:0000313" key="2">
    <source>
        <dbReference type="EMBL" id="NHZ92221.1"/>
    </source>
</evidence>
<sequence length="99" mass="10681">MSPARLSILQAANEAAQQIIAKPFCGDDQGHFPGVATMSDYLHDGLAGGTTNSDNLPEAPSNDDDRVLWQNNNDDRDNQRRIRAENDRTPAVGSSPMTG</sequence>
<feature type="compositionally biased region" description="Basic and acidic residues" evidence="1">
    <location>
        <begin position="63"/>
        <end position="88"/>
    </location>
</feature>
<comment type="caution">
    <text evidence="2">The sequence shown here is derived from an EMBL/GenBank/DDBJ whole genome shotgun (WGS) entry which is preliminary data.</text>
</comment>
<dbReference type="Proteomes" id="UP000609726">
    <property type="component" value="Unassembled WGS sequence"/>
</dbReference>
<accession>A0ABX0NZR4</accession>
<evidence type="ECO:0000256" key="1">
    <source>
        <dbReference type="SAM" id="MobiDB-lite"/>
    </source>
</evidence>
<feature type="region of interest" description="Disordered" evidence="1">
    <location>
        <begin position="39"/>
        <end position="99"/>
    </location>
</feature>
<gene>
    <name evidence="2" type="ORF">F2P45_24915</name>
</gene>
<protein>
    <submittedName>
        <fullName evidence="2">Uncharacterized protein</fullName>
    </submittedName>
</protein>
<dbReference type="RefSeq" id="WP_166880898.1">
    <property type="nucleotide sequence ID" value="NZ_WHJH01000042.1"/>
</dbReference>
<keyword evidence="3" id="KW-1185">Reference proteome</keyword>
<organism evidence="2 3">
    <name type="scientific">Massilia mucilaginosa</name>
    <dbReference type="NCBI Taxonomy" id="2609282"/>
    <lineage>
        <taxon>Bacteria</taxon>
        <taxon>Pseudomonadati</taxon>
        <taxon>Pseudomonadota</taxon>
        <taxon>Betaproteobacteria</taxon>
        <taxon>Burkholderiales</taxon>
        <taxon>Oxalobacteraceae</taxon>
        <taxon>Telluria group</taxon>
        <taxon>Massilia</taxon>
    </lineage>
</organism>
<dbReference type="EMBL" id="WHJH01000042">
    <property type="protein sequence ID" value="NHZ92221.1"/>
    <property type="molecule type" value="Genomic_DNA"/>
</dbReference>